<evidence type="ECO:0000256" key="2">
    <source>
        <dbReference type="ARBA" id="ARBA00023015"/>
    </source>
</evidence>
<dbReference type="RefSeq" id="WP_265896113.1">
    <property type="nucleotide sequence ID" value="NZ_JAPIVE010000002.1"/>
</dbReference>
<accession>A0AA41ZF86</accession>
<dbReference type="Gene3D" id="3.40.190.290">
    <property type="match status" value="1"/>
</dbReference>
<name>A0AA41ZF86_9GAMM</name>
<gene>
    <name evidence="6" type="ORF">OQ287_08060</name>
</gene>
<comment type="caution">
    <text evidence="6">The sequence shown here is derived from an EMBL/GenBank/DDBJ whole genome shotgun (WGS) entry which is preliminary data.</text>
</comment>
<comment type="similarity">
    <text evidence="1">Belongs to the LysR transcriptional regulatory family.</text>
</comment>
<evidence type="ECO:0000313" key="7">
    <source>
        <dbReference type="Proteomes" id="UP001165678"/>
    </source>
</evidence>
<evidence type="ECO:0000259" key="5">
    <source>
        <dbReference type="PROSITE" id="PS50931"/>
    </source>
</evidence>
<dbReference type="GO" id="GO:0003677">
    <property type="term" value="F:DNA binding"/>
    <property type="evidence" value="ECO:0007669"/>
    <property type="project" value="UniProtKB-KW"/>
</dbReference>
<dbReference type="AlphaFoldDB" id="A0AA41ZF86"/>
<dbReference type="InterPro" id="IPR058163">
    <property type="entry name" value="LysR-type_TF_proteobact-type"/>
</dbReference>
<proteinExistence type="inferred from homology"/>
<evidence type="ECO:0000256" key="3">
    <source>
        <dbReference type="ARBA" id="ARBA00023125"/>
    </source>
</evidence>
<organism evidence="6 7">
    <name type="scientific">Larsenimonas rhizosphaerae</name>
    <dbReference type="NCBI Taxonomy" id="2944682"/>
    <lineage>
        <taxon>Bacteria</taxon>
        <taxon>Pseudomonadati</taxon>
        <taxon>Pseudomonadota</taxon>
        <taxon>Gammaproteobacteria</taxon>
        <taxon>Oceanospirillales</taxon>
        <taxon>Halomonadaceae</taxon>
        <taxon>Larsenimonas</taxon>
    </lineage>
</organism>
<dbReference type="Pfam" id="PF03466">
    <property type="entry name" value="LysR_substrate"/>
    <property type="match status" value="1"/>
</dbReference>
<reference evidence="6" key="1">
    <citation type="submission" date="2022-11" db="EMBL/GenBank/DDBJ databases">
        <title>Larsenimonas rhizosphaerae sp. nov., isolated from a tidal mudflat.</title>
        <authorList>
            <person name="Lee S.D."/>
            <person name="Kim I.S."/>
        </authorList>
    </citation>
    <scope>NUCLEOTIDE SEQUENCE</scope>
    <source>
        <strain evidence="6">GH2-1</strain>
    </source>
</reference>
<dbReference type="PANTHER" id="PTHR30537:SF5">
    <property type="entry name" value="HTH-TYPE TRANSCRIPTIONAL ACTIVATOR TTDR-RELATED"/>
    <property type="match status" value="1"/>
</dbReference>
<keyword evidence="3" id="KW-0238">DNA-binding</keyword>
<dbReference type="Pfam" id="PF00126">
    <property type="entry name" value="HTH_1"/>
    <property type="match status" value="1"/>
</dbReference>
<sequence>MNDLTLRLKTFQKVAEHHSFSAAARELGIAASTATRYIGQLERQLGEPLLIRSTRQVRLTAAGECALKRIGTILEQFDLIDQDLKATGQTTSGTLRVSVPWRYTRLYIAPLVREFMVTYPEITLHIISSDHWVDLIDAEFDVAVRIGHLEDSSLIARKIADQQFVLAAAPAYLNRHAAITRPKDLATHTLLTFDYTTASHHWQLKYKGHTCRIPIRDGMLRSNNADVLTKAALDGAGIVLQPCWAIRDELESGQLTPVLGQHEVTSTRFESGVHVVFTQENRANPCVRAWVDFLMTHADRMVLNQ</sequence>
<protein>
    <submittedName>
        <fullName evidence="6">LysR family transcriptional regulator</fullName>
    </submittedName>
</protein>
<keyword evidence="2" id="KW-0805">Transcription regulation</keyword>
<dbReference type="PANTHER" id="PTHR30537">
    <property type="entry name" value="HTH-TYPE TRANSCRIPTIONAL REGULATOR"/>
    <property type="match status" value="1"/>
</dbReference>
<dbReference type="Proteomes" id="UP001165678">
    <property type="component" value="Unassembled WGS sequence"/>
</dbReference>
<dbReference type="GO" id="GO:0003700">
    <property type="term" value="F:DNA-binding transcription factor activity"/>
    <property type="evidence" value="ECO:0007669"/>
    <property type="project" value="InterPro"/>
</dbReference>
<keyword evidence="7" id="KW-1185">Reference proteome</keyword>
<dbReference type="SUPFAM" id="SSF53850">
    <property type="entry name" value="Periplasmic binding protein-like II"/>
    <property type="match status" value="1"/>
</dbReference>
<evidence type="ECO:0000313" key="6">
    <source>
        <dbReference type="EMBL" id="MCX2524192.1"/>
    </source>
</evidence>
<dbReference type="InterPro" id="IPR036388">
    <property type="entry name" value="WH-like_DNA-bd_sf"/>
</dbReference>
<dbReference type="InterPro" id="IPR036390">
    <property type="entry name" value="WH_DNA-bd_sf"/>
</dbReference>
<keyword evidence="4" id="KW-0804">Transcription</keyword>
<dbReference type="SUPFAM" id="SSF46785">
    <property type="entry name" value="Winged helix' DNA-binding domain"/>
    <property type="match status" value="1"/>
</dbReference>
<dbReference type="EMBL" id="JAPIVE010000002">
    <property type="protein sequence ID" value="MCX2524192.1"/>
    <property type="molecule type" value="Genomic_DNA"/>
</dbReference>
<dbReference type="CDD" id="cd08422">
    <property type="entry name" value="PBP2_CrgA_like"/>
    <property type="match status" value="1"/>
</dbReference>
<dbReference type="Gene3D" id="1.10.10.10">
    <property type="entry name" value="Winged helix-like DNA-binding domain superfamily/Winged helix DNA-binding domain"/>
    <property type="match status" value="1"/>
</dbReference>
<feature type="domain" description="HTH lysR-type" evidence="5">
    <location>
        <begin position="4"/>
        <end position="60"/>
    </location>
</feature>
<dbReference type="InterPro" id="IPR005119">
    <property type="entry name" value="LysR_subst-bd"/>
</dbReference>
<dbReference type="InterPro" id="IPR000847">
    <property type="entry name" value="LysR_HTH_N"/>
</dbReference>
<dbReference type="FunFam" id="1.10.10.10:FF:000001">
    <property type="entry name" value="LysR family transcriptional regulator"/>
    <property type="match status" value="1"/>
</dbReference>
<evidence type="ECO:0000256" key="4">
    <source>
        <dbReference type="ARBA" id="ARBA00023163"/>
    </source>
</evidence>
<dbReference type="PROSITE" id="PS50931">
    <property type="entry name" value="HTH_LYSR"/>
    <property type="match status" value="1"/>
</dbReference>
<evidence type="ECO:0000256" key="1">
    <source>
        <dbReference type="ARBA" id="ARBA00009437"/>
    </source>
</evidence>